<proteinExistence type="predicted"/>
<keyword evidence="1" id="KW-0472">Membrane</keyword>
<dbReference type="EMBL" id="FOTC01000003">
    <property type="protein sequence ID" value="SFL28371.1"/>
    <property type="molecule type" value="Genomic_DNA"/>
</dbReference>
<reference evidence="3" key="1">
    <citation type="submission" date="2016-10" db="EMBL/GenBank/DDBJ databases">
        <authorList>
            <person name="Varghese N."/>
            <person name="Submissions S."/>
        </authorList>
    </citation>
    <scope>NUCLEOTIDE SEQUENCE [LARGE SCALE GENOMIC DNA]</scope>
    <source>
        <strain evidence="3">CGMCC 1.7738</strain>
    </source>
</reference>
<dbReference type="Pfam" id="PF24282">
    <property type="entry name" value="DUF7470"/>
    <property type="match status" value="1"/>
</dbReference>
<keyword evidence="3" id="KW-1185">Reference proteome</keyword>
<dbReference type="Proteomes" id="UP000199607">
    <property type="component" value="Unassembled WGS sequence"/>
</dbReference>
<sequence>MLDKLGTTGILGVVLLLVGIAVVAYKAPIVAVGIALALVGLGLVAKGLVSNVMSMFGMA</sequence>
<keyword evidence="1" id="KW-1133">Transmembrane helix</keyword>
<gene>
    <name evidence="2" type="ORF">SAMN04487950_3238</name>
</gene>
<dbReference type="AlphaFoldDB" id="A0A1I4GGR0"/>
<feature type="transmembrane region" description="Helical" evidence="1">
    <location>
        <begin position="31"/>
        <end position="49"/>
    </location>
</feature>
<evidence type="ECO:0000313" key="3">
    <source>
        <dbReference type="Proteomes" id="UP000199607"/>
    </source>
</evidence>
<keyword evidence="1" id="KW-0812">Transmembrane</keyword>
<dbReference type="STRING" id="553466.SAMN04487950_3238"/>
<name>A0A1I4GGR0_9EURY</name>
<dbReference type="InterPro" id="IPR055893">
    <property type="entry name" value="DUF7470"/>
</dbReference>
<evidence type="ECO:0000256" key="1">
    <source>
        <dbReference type="SAM" id="Phobius"/>
    </source>
</evidence>
<protein>
    <submittedName>
        <fullName evidence="2">Uncharacterized protein</fullName>
    </submittedName>
</protein>
<accession>A0A1I4GGR0</accession>
<feature type="transmembrane region" description="Helical" evidence="1">
    <location>
        <begin position="7"/>
        <end position="25"/>
    </location>
</feature>
<organism evidence="2 3">
    <name type="scientific">Halogranum rubrum</name>
    <dbReference type="NCBI Taxonomy" id="553466"/>
    <lineage>
        <taxon>Archaea</taxon>
        <taxon>Methanobacteriati</taxon>
        <taxon>Methanobacteriota</taxon>
        <taxon>Stenosarchaea group</taxon>
        <taxon>Halobacteria</taxon>
        <taxon>Halobacteriales</taxon>
        <taxon>Haloferacaceae</taxon>
    </lineage>
</organism>
<evidence type="ECO:0000313" key="2">
    <source>
        <dbReference type="EMBL" id="SFL28371.1"/>
    </source>
</evidence>
<dbReference type="RefSeq" id="WP_009367020.1">
    <property type="nucleotide sequence ID" value="NZ_FOTC01000003.1"/>
</dbReference>